<name>A0A1H7W596_OLID1</name>
<dbReference type="PANTHER" id="PTHR32060:SF30">
    <property type="entry name" value="CARBOXY-TERMINAL PROCESSING PROTEASE CTPA"/>
    <property type="match status" value="1"/>
</dbReference>
<dbReference type="GO" id="GO:0030288">
    <property type="term" value="C:outer membrane-bounded periplasmic space"/>
    <property type="evidence" value="ECO:0007669"/>
    <property type="project" value="TreeGrafter"/>
</dbReference>
<dbReference type="GO" id="GO:0008236">
    <property type="term" value="F:serine-type peptidase activity"/>
    <property type="evidence" value="ECO:0007669"/>
    <property type="project" value="InterPro"/>
</dbReference>
<evidence type="ECO:0000259" key="1">
    <source>
        <dbReference type="Pfam" id="PF03572"/>
    </source>
</evidence>
<dbReference type="Proteomes" id="UP000199421">
    <property type="component" value="Unassembled WGS sequence"/>
</dbReference>
<dbReference type="Gene3D" id="3.90.226.10">
    <property type="entry name" value="2-enoyl-CoA Hydratase, Chain A, domain 1"/>
    <property type="match status" value="1"/>
</dbReference>
<keyword evidence="3" id="KW-1185">Reference proteome</keyword>
<dbReference type="EMBL" id="FOAF01000008">
    <property type="protein sequence ID" value="SEM16235.1"/>
    <property type="molecule type" value="Genomic_DNA"/>
</dbReference>
<dbReference type="GO" id="GO:0007165">
    <property type="term" value="P:signal transduction"/>
    <property type="evidence" value="ECO:0007669"/>
    <property type="project" value="TreeGrafter"/>
</dbReference>
<proteinExistence type="predicted"/>
<dbReference type="InterPro" id="IPR005151">
    <property type="entry name" value="Tail-specific_protease"/>
</dbReference>
<evidence type="ECO:0000313" key="3">
    <source>
        <dbReference type="Proteomes" id="UP000199421"/>
    </source>
</evidence>
<dbReference type="GO" id="GO:0006508">
    <property type="term" value="P:proteolysis"/>
    <property type="evidence" value="ECO:0007669"/>
    <property type="project" value="InterPro"/>
</dbReference>
<organism evidence="2 3">
    <name type="scientific">Olivibacter domesticus</name>
    <name type="common">Pseudosphingobacterium domesticum</name>
    <dbReference type="NCBI Taxonomy" id="407022"/>
    <lineage>
        <taxon>Bacteria</taxon>
        <taxon>Pseudomonadati</taxon>
        <taxon>Bacteroidota</taxon>
        <taxon>Sphingobacteriia</taxon>
        <taxon>Sphingobacteriales</taxon>
        <taxon>Sphingobacteriaceae</taxon>
        <taxon>Olivibacter</taxon>
    </lineage>
</organism>
<gene>
    <name evidence="2" type="ORF">SAMN05661044_04408</name>
</gene>
<reference evidence="3" key="1">
    <citation type="submission" date="2016-10" db="EMBL/GenBank/DDBJ databases">
        <authorList>
            <person name="Varghese N."/>
            <person name="Submissions S."/>
        </authorList>
    </citation>
    <scope>NUCLEOTIDE SEQUENCE [LARGE SCALE GENOMIC DNA]</scope>
    <source>
        <strain evidence="3">DSM 18733</strain>
    </source>
</reference>
<sequence>MKVNKAAIYLLYISLLLAVSCKKEKQVLIDDLASPITGTRMEFTLDSIFLYAKQVYLWNEVLPSYADFDPRSRYGTINPELTAYKTELYDISQMNSNPQTGSSYELPLYVGRPKYSYLDQGNTNRSATSIAAISGISSDVIPVYKIIEIDNKKVGYIALTSFPTLVSCKEQLDGIFVSFAAEEITNIIIDLRSNGGGYVETAEYLANLIVPVNLTGKVMYSEQFNSLMQNGKATILKNQLYRNTNGNTVTYKGRLATMADVDFSKSANTNRFIKAGDLTSIQTVYFIVSGNTASASELLISSLKPYLNVQLIGEKTYGKPVGFFGIHIDNYTLYLSSFTLQNATGWCDYFDGMQPDVEQALSAHASLGNLEEAGLHTALTAIKNTSFSNNFSRDLSSVYNYQGYTDKQASPITQKLPPENYAPIYKQRFKLK</sequence>
<dbReference type="SUPFAM" id="SSF52096">
    <property type="entry name" value="ClpP/crotonase"/>
    <property type="match status" value="1"/>
</dbReference>
<dbReference type="GO" id="GO:0004175">
    <property type="term" value="F:endopeptidase activity"/>
    <property type="evidence" value="ECO:0007669"/>
    <property type="project" value="TreeGrafter"/>
</dbReference>
<dbReference type="AlphaFoldDB" id="A0A1H7W596"/>
<dbReference type="InterPro" id="IPR029045">
    <property type="entry name" value="ClpP/crotonase-like_dom_sf"/>
</dbReference>
<dbReference type="OrthoDB" id="7168509at2"/>
<feature type="domain" description="Tail specific protease" evidence="1">
    <location>
        <begin position="153"/>
        <end position="358"/>
    </location>
</feature>
<dbReference type="CDD" id="cd07561">
    <property type="entry name" value="Peptidase_S41_CPP_like"/>
    <property type="match status" value="1"/>
</dbReference>
<dbReference type="STRING" id="407022.SAMN05661044_04408"/>
<dbReference type="PROSITE" id="PS51257">
    <property type="entry name" value="PROKAR_LIPOPROTEIN"/>
    <property type="match status" value="1"/>
</dbReference>
<dbReference type="Pfam" id="PF03572">
    <property type="entry name" value="Peptidase_S41"/>
    <property type="match status" value="1"/>
</dbReference>
<protein>
    <submittedName>
        <fullName evidence="2">Peptidase family S41</fullName>
    </submittedName>
</protein>
<evidence type="ECO:0000313" key="2">
    <source>
        <dbReference type="EMBL" id="SEM16235.1"/>
    </source>
</evidence>
<dbReference type="PANTHER" id="PTHR32060">
    <property type="entry name" value="TAIL-SPECIFIC PROTEASE"/>
    <property type="match status" value="1"/>
</dbReference>
<accession>A0A1H7W596</accession>
<dbReference type="RefSeq" id="WP_093329034.1">
    <property type="nucleotide sequence ID" value="NZ_FOAF01000008.1"/>
</dbReference>